<evidence type="ECO:0000256" key="1">
    <source>
        <dbReference type="SAM" id="MobiDB-lite"/>
    </source>
</evidence>
<protein>
    <submittedName>
        <fullName evidence="2">Choice-of-anchor A family protein</fullName>
    </submittedName>
</protein>
<reference evidence="2" key="1">
    <citation type="submission" date="2019-10" db="EMBL/GenBank/DDBJ databases">
        <title>Conservation and host-specific expression of non-tandemly repeated heterogenous ribosome RNA gene in arbuscular mycorrhizal fungi.</title>
        <authorList>
            <person name="Maeda T."/>
            <person name="Kobayashi Y."/>
            <person name="Nakagawa T."/>
            <person name="Ezawa T."/>
            <person name="Yamaguchi K."/>
            <person name="Bino T."/>
            <person name="Nishimoto Y."/>
            <person name="Shigenobu S."/>
            <person name="Kawaguchi M."/>
        </authorList>
    </citation>
    <scope>NUCLEOTIDE SEQUENCE</scope>
    <source>
        <strain evidence="2">HR1</strain>
    </source>
</reference>
<evidence type="ECO:0000313" key="3">
    <source>
        <dbReference type="Proteomes" id="UP000615446"/>
    </source>
</evidence>
<feature type="region of interest" description="Disordered" evidence="1">
    <location>
        <begin position="47"/>
        <end position="175"/>
    </location>
</feature>
<feature type="compositionally biased region" description="Pro residues" evidence="1">
    <location>
        <begin position="57"/>
        <end position="153"/>
    </location>
</feature>
<name>A0A8H3M3R0_9GLOM</name>
<evidence type="ECO:0000313" key="2">
    <source>
        <dbReference type="EMBL" id="GET00168.1"/>
    </source>
</evidence>
<organism evidence="2 3">
    <name type="scientific">Rhizophagus clarus</name>
    <dbReference type="NCBI Taxonomy" id="94130"/>
    <lineage>
        <taxon>Eukaryota</taxon>
        <taxon>Fungi</taxon>
        <taxon>Fungi incertae sedis</taxon>
        <taxon>Mucoromycota</taxon>
        <taxon>Glomeromycotina</taxon>
        <taxon>Glomeromycetes</taxon>
        <taxon>Glomerales</taxon>
        <taxon>Glomeraceae</taxon>
        <taxon>Rhizophagus</taxon>
    </lineage>
</organism>
<dbReference type="Proteomes" id="UP000615446">
    <property type="component" value="Unassembled WGS sequence"/>
</dbReference>
<dbReference type="AlphaFoldDB" id="A0A8H3M3R0"/>
<gene>
    <name evidence="2" type="ORF">RCL2_002664000</name>
</gene>
<accession>A0A8H3M3R0</accession>
<proteinExistence type="predicted"/>
<comment type="caution">
    <text evidence="2">The sequence shown here is derived from an EMBL/GenBank/DDBJ whole genome shotgun (WGS) entry which is preliminary data.</text>
</comment>
<feature type="compositionally biased region" description="Low complexity" evidence="1">
    <location>
        <begin position="47"/>
        <end position="56"/>
    </location>
</feature>
<dbReference type="EMBL" id="BLAL01000285">
    <property type="protein sequence ID" value="GET00168.1"/>
    <property type="molecule type" value="Genomic_DNA"/>
</dbReference>
<sequence length="231" mass="22936">MFSNSDSAVIINDTTTILNILGEFEKRTYASIVALLSPPGIVPVPVEGIDGAEGVPGAPPPGEDAPGGEVPPPGEDAPGGEVPPPGDDAPPPGGEVPPPGDDAPPPGGEVPPPGDDAPPPGGEVPPPGGDAPPPPGGDVPPPGGDAPPGGDVPPPEEDVSPPGGDAEGDPELDGAFPPFVGVTVWDGFSVEVFVPLPLSTLPSVPLFFFEPSFVAQTDTKFNKIIMINKVP</sequence>